<comment type="similarity">
    <text evidence="1">Belongs to the peptidase C1 family.</text>
</comment>
<dbReference type="InterPro" id="IPR025661">
    <property type="entry name" value="Pept_asp_AS"/>
</dbReference>
<dbReference type="InterPro" id="IPR038765">
    <property type="entry name" value="Papain-like_cys_pep_sf"/>
</dbReference>
<dbReference type="EMBL" id="SDOX01000019">
    <property type="protein sequence ID" value="TFJ84220.1"/>
    <property type="molecule type" value="Genomic_DNA"/>
</dbReference>
<dbReference type="Pfam" id="PF00112">
    <property type="entry name" value="Peptidase_C1"/>
    <property type="match status" value="3"/>
</dbReference>
<evidence type="ECO:0000256" key="2">
    <source>
        <dbReference type="ARBA" id="ARBA00023145"/>
    </source>
</evidence>
<dbReference type="PROSITE" id="PS00139">
    <property type="entry name" value="THIOL_PROTEASE_CYS"/>
    <property type="match status" value="1"/>
</dbReference>
<dbReference type="InterPro" id="IPR000169">
    <property type="entry name" value="Pept_cys_AS"/>
</dbReference>
<dbReference type="PANTHER" id="PTHR12411">
    <property type="entry name" value="CYSTEINE PROTEASE FAMILY C1-RELATED"/>
    <property type="match status" value="1"/>
</dbReference>
<evidence type="ECO:0000313" key="7">
    <source>
        <dbReference type="EMBL" id="TFJ84220.1"/>
    </source>
</evidence>
<dbReference type="InterPro" id="IPR000668">
    <property type="entry name" value="Peptidase_C1A_C"/>
</dbReference>
<feature type="domain" description="Peptidase C1A papain C-terminal" evidence="6">
    <location>
        <begin position="336"/>
        <end position="616"/>
    </location>
</feature>
<dbReference type="Gene3D" id="3.90.70.10">
    <property type="entry name" value="Cysteine proteinases"/>
    <property type="match status" value="1"/>
</dbReference>
<protein>
    <recommendedName>
        <fullName evidence="6">Peptidase C1A papain C-terminal domain-containing protein</fullName>
    </recommendedName>
</protein>
<keyword evidence="5" id="KW-1133">Transmembrane helix</keyword>
<evidence type="ECO:0000256" key="4">
    <source>
        <dbReference type="SAM" id="MobiDB-lite"/>
    </source>
</evidence>
<dbReference type="SUPFAM" id="SSF54001">
    <property type="entry name" value="Cysteine proteinases"/>
    <property type="match status" value="1"/>
</dbReference>
<keyword evidence="5" id="KW-0812">Transmembrane</keyword>
<feature type="region of interest" description="Disordered" evidence="4">
    <location>
        <begin position="32"/>
        <end position="123"/>
    </location>
</feature>
<keyword evidence="8" id="KW-1185">Reference proteome</keyword>
<dbReference type="InterPro" id="IPR013128">
    <property type="entry name" value="Peptidase_C1A"/>
</dbReference>
<dbReference type="CDD" id="cd02248">
    <property type="entry name" value="Peptidase_C1A"/>
    <property type="match status" value="1"/>
</dbReference>
<dbReference type="GO" id="GO:0008234">
    <property type="term" value="F:cysteine-type peptidase activity"/>
    <property type="evidence" value="ECO:0007669"/>
    <property type="project" value="InterPro"/>
</dbReference>
<accession>A0A4D9CY75</accession>
<dbReference type="Proteomes" id="UP000355283">
    <property type="component" value="Unassembled WGS sequence"/>
</dbReference>
<comment type="caution">
    <text evidence="7">The sequence shown here is derived from an EMBL/GenBank/DDBJ whole genome shotgun (WGS) entry which is preliminary data.</text>
</comment>
<keyword evidence="2" id="KW-0865">Zymogen</keyword>
<proteinExistence type="inferred from homology"/>
<sequence length="741" mass="80634">MLTHLLFGKTPHRLLEGIQAQDDYGSGRANIQSKTAEDLEGGKETKRSIEPKGHTEVLAEYKPQMEQMNEGSVDESNPRMAPLPISEGTADEGNREPQGPTDLTGGTFSGPNSRDRMDHLYPRPLPDSWKADYVEKQAHEHHLHPPPCPTWWSSTPGLSKPEMSDQERAQQLHTPPWEEKCDGEWGYEGFAQKAGRPSGPGQGQEGSHQDRGEDDFLKRCHAFSESVAYVHAFGNTHPTAAFTLGVNNMSDWTSEERRYLGGSRAVPVDTEKMLDLDNITLVEALVSGTISYDDAFNVSALSEISADDVERKHRRVVHHRRLPFSSSASNLSDVALPASLDYRYSDANPYGVVAVTSVKYQGTCGSCWAYATSALVEGQIALQHAEDFGNGNHDFTTTDGSTRHGPDALFTRSLSSQQLVDCADQNTGCEGGTMSDAFSYVHDHGLRTFSSYPSTQMQGACLGDTPAFAFAYGPTFIPPCASDKLLKKALYFFGPLAVHVKSNCPAFLAYASGIFTPDQDCLLPGSGGGGVEREAGVTDWGGPGPDLDTCTREVDHAMLLVGYGEEEPEEGGREFWVLKNTWGTTWGEAGYMRMLRRGGGEGQGRCGTACVGAFGVAAVQGWSLLPVEEWAALNDDAVGAQSTGEADGVEEDMVDKAQTLAEETGDVLIEAGHAIKTAAVQAGKQVKGWEQAGRAVDERVWTLAVAVTVVLMLTVAYCRWRRSRRLRMAALQVERERARWV</sequence>
<feature type="compositionally biased region" description="Basic and acidic residues" evidence="4">
    <location>
        <begin position="162"/>
        <end position="183"/>
    </location>
</feature>
<evidence type="ECO:0000256" key="1">
    <source>
        <dbReference type="ARBA" id="ARBA00008455"/>
    </source>
</evidence>
<dbReference type="AlphaFoldDB" id="A0A4D9CY75"/>
<reference evidence="7 8" key="1">
    <citation type="submission" date="2019-01" db="EMBL/GenBank/DDBJ databases">
        <title>Nuclear Genome Assembly of the Microalgal Biofuel strain Nannochloropsis salina CCMP1776.</title>
        <authorList>
            <person name="Hovde B."/>
        </authorList>
    </citation>
    <scope>NUCLEOTIDE SEQUENCE [LARGE SCALE GENOMIC DNA]</scope>
    <source>
        <strain evidence="7 8">CCMP1776</strain>
    </source>
</reference>
<gene>
    <name evidence="7" type="ORF">NSK_004211</name>
</gene>
<dbReference type="PRINTS" id="PR00705">
    <property type="entry name" value="PAPAIN"/>
</dbReference>
<feature type="region of interest" description="Disordered" evidence="4">
    <location>
        <begin position="136"/>
        <end position="213"/>
    </location>
</feature>
<organism evidence="7 8">
    <name type="scientific">Nannochloropsis salina CCMP1776</name>
    <dbReference type="NCBI Taxonomy" id="1027361"/>
    <lineage>
        <taxon>Eukaryota</taxon>
        <taxon>Sar</taxon>
        <taxon>Stramenopiles</taxon>
        <taxon>Ochrophyta</taxon>
        <taxon>Eustigmatophyceae</taxon>
        <taxon>Eustigmatales</taxon>
        <taxon>Monodopsidaceae</taxon>
        <taxon>Microchloropsis</taxon>
        <taxon>Microchloropsis salina</taxon>
    </lineage>
</organism>
<feature type="compositionally biased region" description="Basic and acidic residues" evidence="4">
    <location>
        <begin position="35"/>
        <end position="59"/>
    </location>
</feature>
<evidence type="ECO:0000256" key="5">
    <source>
        <dbReference type="SAM" id="Phobius"/>
    </source>
</evidence>
<keyword evidence="5" id="KW-0472">Membrane</keyword>
<feature type="transmembrane region" description="Helical" evidence="5">
    <location>
        <begin position="700"/>
        <end position="718"/>
    </location>
</feature>
<dbReference type="InterPro" id="IPR039417">
    <property type="entry name" value="Peptidase_C1A_papain-like"/>
</dbReference>
<dbReference type="GO" id="GO:0006508">
    <property type="term" value="P:proteolysis"/>
    <property type="evidence" value="ECO:0007669"/>
    <property type="project" value="InterPro"/>
</dbReference>
<name>A0A4D9CY75_9STRA</name>
<evidence type="ECO:0000313" key="8">
    <source>
        <dbReference type="Proteomes" id="UP000355283"/>
    </source>
</evidence>
<dbReference type="PROSITE" id="PS00639">
    <property type="entry name" value="THIOL_PROTEASE_HIS"/>
    <property type="match status" value="1"/>
</dbReference>
<dbReference type="PROSITE" id="PS00640">
    <property type="entry name" value="THIOL_PROTEASE_ASN"/>
    <property type="match status" value="1"/>
</dbReference>
<dbReference type="SMART" id="SM00645">
    <property type="entry name" value="Pept_C1"/>
    <property type="match status" value="1"/>
</dbReference>
<keyword evidence="3" id="KW-1015">Disulfide bond</keyword>
<evidence type="ECO:0000259" key="6">
    <source>
        <dbReference type="SMART" id="SM00645"/>
    </source>
</evidence>
<dbReference type="OrthoDB" id="10253408at2759"/>
<evidence type="ECO:0000256" key="3">
    <source>
        <dbReference type="ARBA" id="ARBA00023157"/>
    </source>
</evidence>
<dbReference type="InterPro" id="IPR025660">
    <property type="entry name" value="Pept_his_AS"/>
</dbReference>